<dbReference type="EMBL" id="BMIB01000001">
    <property type="protein sequence ID" value="GGH58380.1"/>
    <property type="molecule type" value="Genomic_DNA"/>
</dbReference>
<dbReference type="Pfam" id="PF14094">
    <property type="entry name" value="DUF4272"/>
    <property type="match status" value="1"/>
</dbReference>
<reference evidence="1" key="2">
    <citation type="submission" date="2020-09" db="EMBL/GenBank/DDBJ databases">
        <authorList>
            <person name="Sun Q."/>
            <person name="Zhou Y."/>
        </authorList>
    </citation>
    <scope>NUCLEOTIDE SEQUENCE</scope>
    <source>
        <strain evidence="1">CGMCC 1.15290</strain>
    </source>
</reference>
<evidence type="ECO:0008006" key="3">
    <source>
        <dbReference type="Google" id="ProtNLM"/>
    </source>
</evidence>
<dbReference type="InterPro" id="IPR025368">
    <property type="entry name" value="DUF4272"/>
</dbReference>
<accession>A0A917MSP0</accession>
<protein>
    <recommendedName>
        <fullName evidence="3">DUF4272 domain-containing protein</fullName>
    </recommendedName>
</protein>
<proteinExistence type="predicted"/>
<organism evidence="1 2">
    <name type="scientific">Filimonas zeae</name>
    <dbReference type="NCBI Taxonomy" id="1737353"/>
    <lineage>
        <taxon>Bacteria</taxon>
        <taxon>Pseudomonadati</taxon>
        <taxon>Bacteroidota</taxon>
        <taxon>Chitinophagia</taxon>
        <taxon>Chitinophagales</taxon>
        <taxon>Chitinophagaceae</taxon>
        <taxon>Filimonas</taxon>
    </lineage>
</organism>
<evidence type="ECO:0000313" key="1">
    <source>
        <dbReference type="EMBL" id="GGH58380.1"/>
    </source>
</evidence>
<dbReference type="RefSeq" id="WP_188950211.1">
    <property type="nucleotide sequence ID" value="NZ_BMIB01000001.1"/>
</dbReference>
<sequence>MENYTLYSHSAELEGVLLKVQQAFPKAVVEVTKEEEITTITVMVKGGLFSKKQTLTLKYRQRLFPSYHLKDVHCAVSNQFLGMYHYVAALPARDEELRVALLKKIETLNSEIAVSADPVLSPTFQQFLLELAGGLQAILFVGPGLTLSKSTVQHFLDSQFYLLMDTEGHTGTGNVDLVISSRYFDDPMPANETQLARKNRTEALLERRKIRVNHHLPVVPDVAAITLRSEEEILERIYCLTVLAAKGEGVRQEVLDDKIEELNITGFTPIEAALLDKETLTEQEQANTTWRYECVYVLLWALGLEEELGYPDTICDVPHMVEMVINQSRVILESKAQLRDAEEILEQLDQIYRMHWACVEAHLHHQQPEGGMEAGVVYERHYALNWLTGYEEQEWDEVQTDT</sequence>
<dbReference type="Proteomes" id="UP000627292">
    <property type="component" value="Unassembled WGS sequence"/>
</dbReference>
<dbReference type="AlphaFoldDB" id="A0A917MSP0"/>
<reference evidence="1" key="1">
    <citation type="journal article" date="2014" name="Int. J. Syst. Evol. Microbiol.">
        <title>Complete genome sequence of Corynebacterium casei LMG S-19264T (=DSM 44701T), isolated from a smear-ripened cheese.</title>
        <authorList>
            <consortium name="US DOE Joint Genome Institute (JGI-PGF)"/>
            <person name="Walter F."/>
            <person name="Albersmeier A."/>
            <person name="Kalinowski J."/>
            <person name="Ruckert C."/>
        </authorList>
    </citation>
    <scope>NUCLEOTIDE SEQUENCE</scope>
    <source>
        <strain evidence="1">CGMCC 1.15290</strain>
    </source>
</reference>
<name>A0A917MSP0_9BACT</name>
<comment type="caution">
    <text evidence="1">The sequence shown here is derived from an EMBL/GenBank/DDBJ whole genome shotgun (WGS) entry which is preliminary data.</text>
</comment>
<keyword evidence="2" id="KW-1185">Reference proteome</keyword>
<evidence type="ECO:0000313" key="2">
    <source>
        <dbReference type="Proteomes" id="UP000627292"/>
    </source>
</evidence>
<gene>
    <name evidence="1" type="ORF">GCM10011379_04050</name>
</gene>